<gene>
    <name evidence="2" type="ORF">EOE67_14415</name>
</gene>
<organism evidence="2 3">
    <name type="scientific">Rheinheimera riviphila</name>
    <dbReference type="NCBI Taxonomy" id="1834037"/>
    <lineage>
        <taxon>Bacteria</taxon>
        <taxon>Pseudomonadati</taxon>
        <taxon>Pseudomonadota</taxon>
        <taxon>Gammaproteobacteria</taxon>
        <taxon>Chromatiales</taxon>
        <taxon>Chromatiaceae</taxon>
        <taxon>Rheinheimera</taxon>
    </lineage>
</organism>
<dbReference type="InterPro" id="IPR051474">
    <property type="entry name" value="Anti-sigma-K/W_factor"/>
</dbReference>
<dbReference type="GO" id="GO:0016989">
    <property type="term" value="F:sigma factor antagonist activity"/>
    <property type="evidence" value="ECO:0007669"/>
    <property type="project" value="TreeGrafter"/>
</dbReference>
<comment type="caution">
    <text evidence="2">The sequence shown here is derived from an EMBL/GenBank/DDBJ whole genome shotgun (WGS) entry which is preliminary data.</text>
</comment>
<dbReference type="PANTHER" id="PTHR37461">
    <property type="entry name" value="ANTI-SIGMA-K FACTOR RSKA"/>
    <property type="match status" value="1"/>
</dbReference>
<accession>A0A437QLH6</accession>
<keyword evidence="3" id="KW-1185">Reference proteome</keyword>
<name>A0A437QLH6_9GAMM</name>
<evidence type="ECO:0000313" key="3">
    <source>
        <dbReference type="Proteomes" id="UP000283077"/>
    </source>
</evidence>
<dbReference type="Proteomes" id="UP000283077">
    <property type="component" value="Unassembled WGS sequence"/>
</dbReference>
<evidence type="ECO:0000313" key="2">
    <source>
        <dbReference type="EMBL" id="RVU35366.1"/>
    </source>
</evidence>
<dbReference type="InterPro" id="IPR018764">
    <property type="entry name" value="RskA_C"/>
</dbReference>
<reference evidence="2 3" key="1">
    <citation type="submission" date="2019-01" db="EMBL/GenBank/DDBJ databases">
        <authorList>
            <person name="Chen W.-M."/>
        </authorList>
    </citation>
    <scope>NUCLEOTIDE SEQUENCE [LARGE SCALE GENOMIC DNA]</scope>
    <source>
        <strain evidence="2 3">KYPC3</strain>
    </source>
</reference>
<feature type="domain" description="Anti-sigma K factor RskA C-terminal" evidence="1">
    <location>
        <begin position="97"/>
        <end position="220"/>
    </location>
</feature>
<sequence length="229" mass="25456">MNYLEQERQDALAVSYVLGSMRGKARLRFQGLLMQHLSLRQAVWRWERHLNPVVEQLKPVMPDASVWQRVTIRLGWRALEQAPPPQSRSYWKETFALALVACLALVLLLPRLEPVVPTQVPAQLAIVQNSQAQALWVVKWEQQQLKVQATAAVQPLTDADYELWMLPENGQPPISLGLLPQQANTERALPPSVNGLKVAALAVSLEPKGGSPTGQPTGPVLHTAQLVQL</sequence>
<dbReference type="RefSeq" id="WP_127700040.1">
    <property type="nucleotide sequence ID" value="NZ_SACS01000016.1"/>
</dbReference>
<protein>
    <recommendedName>
        <fullName evidence="1">Anti-sigma K factor RskA C-terminal domain-containing protein</fullName>
    </recommendedName>
</protein>
<dbReference type="GO" id="GO:0005886">
    <property type="term" value="C:plasma membrane"/>
    <property type="evidence" value="ECO:0007669"/>
    <property type="project" value="InterPro"/>
</dbReference>
<proteinExistence type="predicted"/>
<dbReference type="Pfam" id="PF10099">
    <property type="entry name" value="RskA_C"/>
    <property type="match status" value="1"/>
</dbReference>
<dbReference type="EMBL" id="SACS01000016">
    <property type="protein sequence ID" value="RVU35366.1"/>
    <property type="molecule type" value="Genomic_DNA"/>
</dbReference>
<evidence type="ECO:0000259" key="1">
    <source>
        <dbReference type="Pfam" id="PF10099"/>
    </source>
</evidence>
<dbReference type="GO" id="GO:0006417">
    <property type="term" value="P:regulation of translation"/>
    <property type="evidence" value="ECO:0007669"/>
    <property type="project" value="TreeGrafter"/>
</dbReference>
<dbReference type="PANTHER" id="PTHR37461:SF1">
    <property type="entry name" value="ANTI-SIGMA-K FACTOR RSKA"/>
    <property type="match status" value="1"/>
</dbReference>
<dbReference type="AlphaFoldDB" id="A0A437QLH6"/>
<dbReference type="OrthoDB" id="5298046at2"/>